<dbReference type="SMART" id="SM00034">
    <property type="entry name" value="CLECT"/>
    <property type="match status" value="2"/>
</dbReference>
<keyword evidence="1" id="KW-1015">Disulfide bond</keyword>
<dbReference type="InterPro" id="IPR001304">
    <property type="entry name" value="C-type_lectin-like"/>
</dbReference>
<dbReference type="InterPro" id="IPR018378">
    <property type="entry name" value="C-type_lectin_CS"/>
</dbReference>
<feature type="domain" description="C-type lectin" evidence="3">
    <location>
        <begin position="169"/>
        <end position="298"/>
    </location>
</feature>
<dbReference type="InterPro" id="IPR016186">
    <property type="entry name" value="C-type_lectin-like/link_sf"/>
</dbReference>
<evidence type="ECO:0000259" key="3">
    <source>
        <dbReference type="PROSITE" id="PS50041"/>
    </source>
</evidence>
<dbReference type="PANTHER" id="PTHR22803">
    <property type="entry name" value="MANNOSE, PHOSPHOLIPASE, LECTIN RECEPTOR RELATED"/>
    <property type="match status" value="1"/>
</dbReference>
<reference evidence="4" key="1">
    <citation type="submission" date="2013-06" db="EMBL/GenBank/DDBJ databases">
        <title>Characterization of lectin gene from Chinese oak silkworm, Antheraea pernyi.</title>
        <authorList>
            <person name="Liu C."/>
            <person name="Lin K."/>
            <person name="Liu Q."/>
            <person name="Dai L."/>
            <person name="Wang L."/>
            <person name="Wei G."/>
            <person name="Zhu B."/>
        </authorList>
    </citation>
    <scope>NUCLEOTIDE SEQUENCE</scope>
</reference>
<feature type="chain" id="PRO_5013175663" evidence="2">
    <location>
        <begin position="16"/>
        <end position="308"/>
    </location>
</feature>
<dbReference type="AlphaFoldDB" id="A0A0D3M5W6"/>
<feature type="signal peptide" evidence="2">
    <location>
        <begin position="1"/>
        <end position="15"/>
    </location>
</feature>
<organism evidence="4">
    <name type="scientific">Antheraea pernyi</name>
    <name type="common">Chinese oak silk moth</name>
    <name type="synonym">Bombyx pernyi</name>
    <dbReference type="NCBI Taxonomy" id="7119"/>
    <lineage>
        <taxon>Eukaryota</taxon>
        <taxon>Metazoa</taxon>
        <taxon>Ecdysozoa</taxon>
        <taxon>Arthropoda</taxon>
        <taxon>Hexapoda</taxon>
        <taxon>Insecta</taxon>
        <taxon>Pterygota</taxon>
        <taxon>Neoptera</taxon>
        <taxon>Endopterygota</taxon>
        <taxon>Lepidoptera</taxon>
        <taxon>Glossata</taxon>
        <taxon>Ditrysia</taxon>
        <taxon>Bombycoidea</taxon>
        <taxon>Saturniidae</taxon>
        <taxon>Saturniinae</taxon>
        <taxon>Saturniini</taxon>
        <taxon>Antheraea</taxon>
    </lineage>
</organism>
<evidence type="ECO:0000256" key="1">
    <source>
        <dbReference type="ARBA" id="ARBA00023157"/>
    </source>
</evidence>
<feature type="domain" description="C-type lectin" evidence="3">
    <location>
        <begin position="40"/>
        <end position="146"/>
    </location>
</feature>
<dbReference type="PROSITE" id="PS50041">
    <property type="entry name" value="C_TYPE_LECTIN_2"/>
    <property type="match status" value="2"/>
</dbReference>
<evidence type="ECO:0000313" key="4">
    <source>
        <dbReference type="EMBL" id="AIC33761.1"/>
    </source>
</evidence>
<evidence type="ECO:0000256" key="2">
    <source>
        <dbReference type="SAM" id="SignalP"/>
    </source>
</evidence>
<dbReference type="PROSITE" id="PS00615">
    <property type="entry name" value="C_TYPE_LECTIN_1"/>
    <property type="match status" value="1"/>
</dbReference>
<sequence length="308" mass="34947">MYKTFFCVLASSALAFTFREDYKHYEEANGWIKLHKVPANWQDARLRCRAEGASLASPSNSNIRNVMVSVMITESVDPGLGIYSGIHSTFANGSYSTIEGVPISDLPVSWATGQPDHVYTENCVIFHMNGTVEDVQCSDAFEFICYKKFEALTMNKCNTVDNEYKWDGRTSHCYKFHRLGLTWSRAHMVCTAEGGYLAVINSDTEAEVLKDVFAKYPKNQIFSTYQDSAVIGFREWPEERSWYTVHGQTLEDAGYDKWPTGQPDNAYLGGETQSCGAIWRTALLDDVWCNQQFAFICEKDPQYSPNIY</sequence>
<proteinExistence type="evidence at transcript level"/>
<dbReference type="Gene3D" id="3.10.100.10">
    <property type="entry name" value="Mannose-Binding Protein A, subunit A"/>
    <property type="match status" value="2"/>
</dbReference>
<keyword evidence="2" id="KW-0732">Signal</keyword>
<name>A0A0D3M5W6_ANTPE</name>
<dbReference type="CDD" id="cd00037">
    <property type="entry name" value="CLECT"/>
    <property type="match status" value="2"/>
</dbReference>
<accession>A0A0D3M5W6</accession>
<dbReference type="Pfam" id="PF00059">
    <property type="entry name" value="Lectin_C"/>
    <property type="match status" value="2"/>
</dbReference>
<dbReference type="SMR" id="A0A0D3M5W6"/>
<dbReference type="InterPro" id="IPR050111">
    <property type="entry name" value="C-type_lectin/snaclec_domain"/>
</dbReference>
<protein>
    <submittedName>
        <fullName evidence="4">Lectin</fullName>
    </submittedName>
</protein>
<dbReference type="SUPFAM" id="SSF56436">
    <property type="entry name" value="C-type lectin-like"/>
    <property type="match status" value="2"/>
</dbReference>
<dbReference type="EMBL" id="KF285999">
    <property type="protein sequence ID" value="AIC33761.1"/>
    <property type="molecule type" value="mRNA"/>
</dbReference>
<dbReference type="InterPro" id="IPR016187">
    <property type="entry name" value="CTDL_fold"/>
</dbReference>